<dbReference type="EMBL" id="JFZA02000011">
    <property type="protein sequence ID" value="KFG90738.1"/>
    <property type="molecule type" value="Genomic_DNA"/>
</dbReference>
<organism evidence="1 2">
    <name type="scientific">Sphingobium herbicidovorans (strain ATCC 700291 / DSM 11019 / CCUG 56400 / KCTC 2939 / LMG 18315 / NBRC 16415 / MH)</name>
    <name type="common">Sphingomonas herbicidovorans</name>
    <dbReference type="NCBI Taxonomy" id="1219045"/>
    <lineage>
        <taxon>Bacteria</taxon>
        <taxon>Pseudomonadati</taxon>
        <taxon>Pseudomonadota</taxon>
        <taxon>Alphaproteobacteria</taxon>
        <taxon>Sphingomonadales</taxon>
        <taxon>Sphingomonadaceae</taxon>
        <taxon>Sphingobium</taxon>
    </lineage>
</organism>
<dbReference type="STRING" id="76947.GCA_002080435_02568"/>
<dbReference type="RefSeq" id="WP_037464119.1">
    <property type="nucleotide sequence ID" value="NZ_BCZD01000024.1"/>
</dbReference>
<name>A0A086PBH0_SPHHM</name>
<dbReference type="OrthoDB" id="7568545at2"/>
<accession>A0A086PBH0</accession>
<comment type="caution">
    <text evidence="1">The sequence shown here is derived from an EMBL/GenBank/DDBJ whole genome shotgun (WGS) entry which is preliminary data.</text>
</comment>
<evidence type="ECO:0000313" key="1">
    <source>
        <dbReference type="EMBL" id="KFG90738.1"/>
    </source>
</evidence>
<reference evidence="1" key="1">
    <citation type="submission" date="2014-08" db="EMBL/GenBank/DDBJ databases">
        <title>Draft genome sequences of Sphingobium herbicidovorans.</title>
        <authorList>
            <person name="Gan H.M."/>
            <person name="Gan H.Y."/>
            <person name="Savka M.A."/>
        </authorList>
    </citation>
    <scope>NUCLEOTIDE SEQUENCE [LARGE SCALE GENOMIC DNA]</scope>
    <source>
        <strain evidence="1">NBRC 16415</strain>
    </source>
</reference>
<protein>
    <submittedName>
        <fullName evidence="1">Uncharacterized protein</fullName>
    </submittedName>
</protein>
<gene>
    <name evidence="1" type="ORF">BV98_001450</name>
</gene>
<dbReference type="eggNOG" id="COG5437">
    <property type="taxonomic scope" value="Bacteria"/>
</dbReference>
<dbReference type="Gene3D" id="2.60.40.2700">
    <property type="match status" value="1"/>
</dbReference>
<dbReference type="AlphaFoldDB" id="A0A086PBH0"/>
<dbReference type="PATRIC" id="fig|1219045.3.peg.1480"/>
<evidence type="ECO:0000313" key="2">
    <source>
        <dbReference type="Proteomes" id="UP000024284"/>
    </source>
</evidence>
<sequence>MSRSARRSRGFMCAPAFTVAPSITGTAQVGQTLTGASGTVRNGSVSARRWLRGGVAIAGATAATYVVQAGDVGAKITYEVTAANSLNSANTVKAVSAETATVIA</sequence>
<proteinExistence type="predicted"/>
<dbReference type="Proteomes" id="UP000024284">
    <property type="component" value="Unassembled WGS sequence"/>
</dbReference>
<keyword evidence="2" id="KW-1185">Reference proteome</keyword>